<dbReference type="AlphaFoldDB" id="A0A1G6QY25"/>
<accession>A0A1G6QY25</accession>
<proteinExistence type="predicted"/>
<protein>
    <submittedName>
        <fullName evidence="2">Uncharacterized protein</fullName>
    </submittedName>
</protein>
<dbReference type="STRING" id="1271860.SAMN05216174_10613"/>
<feature type="compositionally biased region" description="Polar residues" evidence="1">
    <location>
        <begin position="34"/>
        <end position="52"/>
    </location>
</feature>
<evidence type="ECO:0000256" key="1">
    <source>
        <dbReference type="SAM" id="MobiDB-lite"/>
    </source>
</evidence>
<keyword evidence="3" id="KW-1185">Reference proteome</keyword>
<dbReference type="Proteomes" id="UP000199501">
    <property type="component" value="Unassembled WGS sequence"/>
</dbReference>
<gene>
    <name evidence="2" type="ORF">SAMN05216174_10613</name>
</gene>
<organism evidence="2 3">
    <name type="scientific">Actinokineospora iranica</name>
    <dbReference type="NCBI Taxonomy" id="1271860"/>
    <lineage>
        <taxon>Bacteria</taxon>
        <taxon>Bacillati</taxon>
        <taxon>Actinomycetota</taxon>
        <taxon>Actinomycetes</taxon>
        <taxon>Pseudonocardiales</taxon>
        <taxon>Pseudonocardiaceae</taxon>
        <taxon>Actinokineospora</taxon>
    </lineage>
</organism>
<sequence>MTPGGLSPVAGQCRAAVHRTQGERDVFQPPKSRQPANTNPNVPTTFNSGEAD</sequence>
<feature type="region of interest" description="Disordered" evidence="1">
    <location>
        <begin position="1"/>
        <end position="52"/>
    </location>
</feature>
<name>A0A1G6QY25_9PSEU</name>
<evidence type="ECO:0000313" key="3">
    <source>
        <dbReference type="Proteomes" id="UP000199501"/>
    </source>
</evidence>
<reference evidence="3" key="1">
    <citation type="submission" date="2016-10" db="EMBL/GenBank/DDBJ databases">
        <authorList>
            <person name="Varghese N."/>
            <person name="Submissions S."/>
        </authorList>
    </citation>
    <scope>NUCLEOTIDE SEQUENCE [LARGE SCALE GENOMIC DNA]</scope>
    <source>
        <strain evidence="3">IBRC-M 10403</strain>
    </source>
</reference>
<dbReference type="EMBL" id="FMZZ01000006">
    <property type="protein sequence ID" value="SDC96864.1"/>
    <property type="molecule type" value="Genomic_DNA"/>
</dbReference>
<evidence type="ECO:0000313" key="2">
    <source>
        <dbReference type="EMBL" id="SDC96864.1"/>
    </source>
</evidence>